<organism evidence="1 2">
    <name type="scientific">Thiosulfatimonas sediminis</name>
    <dbReference type="NCBI Taxonomy" id="2675054"/>
    <lineage>
        <taxon>Bacteria</taxon>
        <taxon>Pseudomonadati</taxon>
        <taxon>Pseudomonadota</taxon>
        <taxon>Gammaproteobacteria</taxon>
        <taxon>Thiotrichales</taxon>
        <taxon>Piscirickettsiaceae</taxon>
        <taxon>Thiosulfatimonas</taxon>
    </lineage>
</organism>
<reference evidence="2" key="1">
    <citation type="submission" date="2019-11" db="EMBL/GenBank/DDBJ databases">
        <title>Isolation and characterization of two novel species in the genus Thiomicrorhabdus.</title>
        <authorList>
            <person name="Mochizuki J."/>
            <person name="Kojima H."/>
            <person name="Fukui M."/>
        </authorList>
    </citation>
    <scope>NUCLEOTIDE SEQUENCE [LARGE SCALE GENOMIC DNA]</scope>
    <source>
        <strain evidence="2">aks77</strain>
    </source>
</reference>
<accession>A0A6F8PSJ9</accession>
<protein>
    <submittedName>
        <fullName evidence="1">Uncharacterized protein</fullName>
    </submittedName>
</protein>
<proteinExistence type="predicted"/>
<sequence>MLSIAELTKRVQEQAKPRTHEERVRLLKKSRILNEDGTVNKFFTTIQPIEGHRRSVQTRLTGCTEN</sequence>
<gene>
    <name evidence="1" type="ORF">THMIRHAS_03800</name>
</gene>
<dbReference type="RefSeq" id="WP_173270074.1">
    <property type="nucleotide sequence ID" value="NZ_AP021889.1"/>
</dbReference>
<dbReference type="Proteomes" id="UP000501726">
    <property type="component" value="Chromosome"/>
</dbReference>
<dbReference type="EMBL" id="AP021889">
    <property type="protein sequence ID" value="BBP45007.1"/>
    <property type="molecule type" value="Genomic_DNA"/>
</dbReference>
<evidence type="ECO:0000313" key="2">
    <source>
        <dbReference type="Proteomes" id="UP000501726"/>
    </source>
</evidence>
<name>A0A6F8PSJ9_9GAMM</name>
<keyword evidence="2" id="KW-1185">Reference proteome</keyword>
<dbReference type="AlphaFoldDB" id="A0A6F8PSJ9"/>
<dbReference type="KEGG" id="tse:THMIRHAS_03800"/>
<evidence type="ECO:0000313" key="1">
    <source>
        <dbReference type="EMBL" id="BBP45007.1"/>
    </source>
</evidence>